<keyword evidence="1" id="KW-0963">Cytoplasm</keyword>
<keyword evidence="2" id="KW-0227">DNA damage</keyword>
<dbReference type="InterPro" id="IPR001943">
    <property type="entry name" value="UVR_dom"/>
</dbReference>
<comment type="caution">
    <text evidence="9">The sequence shown here is derived from an EMBL/GenBank/DDBJ whole genome shotgun (WGS) entry which is preliminary data.</text>
</comment>
<proteinExistence type="predicted"/>
<gene>
    <name evidence="9" type="ORF">A3I29_03595</name>
</gene>
<feature type="domain" description="GIY-YIG" evidence="7">
    <location>
        <begin position="17"/>
        <end position="95"/>
    </location>
</feature>
<dbReference type="PANTHER" id="PTHR30562">
    <property type="entry name" value="UVRC/OXIDOREDUCTASE"/>
    <property type="match status" value="1"/>
</dbReference>
<dbReference type="EMBL" id="MFQK01000014">
    <property type="protein sequence ID" value="OGH80949.1"/>
    <property type="molecule type" value="Genomic_DNA"/>
</dbReference>
<dbReference type="InterPro" id="IPR036876">
    <property type="entry name" value="UVR_dom_sf"/>
</dbReference>
<dbReference type="Gene3D" id="3.40.1440.10">
    <property type="entry name" value="GIY-YIG endonuclease"/>
    <property type="match status" value="1"/>
</dbReference>
<keyword evidence="5" id="KW-0234">DNA repair</keyword>
<dbReference type="InterPro" id="IPR047296">
    <property type="entry name" value="GIY-YIG_UvrC_Cho"/>
</dbReference>
<dbReference type="PROSITE" id="PS50164">
    <property type="entry name" value="GIY_YIG"/>
    <property type="match status" value="1"/>
</dbReference>
<dbReference type="AlphaFoldDB" id="A0A1F6NAP6"/>
<dbReference type="PROSITE" id="PS50151">
    <property type="entry name" value="UVR"/>
    <property type="match status" value="1"/>
</dbReference>
<dbReference type="CDD" id="cd10434">
    <property type="entry name" value="GIY-YIG_UvrC_Cho"/>
    <property type="match status" value="1"/>
</dbReference>
<dbReference type="Proteomes" id="UP000178726">
    <property type="component" value="Unassembled WGS sequence"/>
</dbReference>
<evidence type="ECO:0000259" key="6">
    <source>
        <dbReference type="PROSITE" id="PS50151"/>
    </source>
</evidence>
<keyword evidence="4" id="KW-0267">Excision nuclease</keyword>
<dbReference type="SUPFAM" id="SSF82771">
    <property type="entry name" value="GIY-YIG endonuclease"/>
    <property type="match status" value="1"/>
</dbReference>
<dbReference type="Pfam" id="PF02151">
    <property type="entry name" value="UVR"/>
    <property type="match status" value="1"/>
</dbReference>
<keyword evidence="3" id="KW-0228">DNA excision</keyword>
<evidence type="ECO:0000313" key="9">
    <source>
        <dbReference type="EMBL" id="OGH80949.1"/>
    </source>
</evidence>
<evidence type="ECO:0000256" key="1">
    <source>
        <dbReference type="ARBA" id="ARBA00022490"/>
    </source>
</evidence>
<feature type="domain" description="UvrC family homology region profile" evidence="8">
    <location>
        <begin position="232"/>
        <end position="359"/>
    </location>
</feature>
<dbReference type="Gene3D" id="3.30.420.340">
    <property type="entry name" value="UvrC, RNAse H endonuclease domain"/>
    <property type="match status" value="1"/>
</dbReference>
<sequence length="424" mass="49226">MLDQELKTIKHLVEIPDEPGIYLFYNVHGELIYVGKATSLKSRVRSYFRGKRTPRPIEELIHEVADIDWRVTDSVLEAVIVESSYIKKFLPKYNVMGKDNKSWNYIIITNDEYPQIITLRQHELALLQRNDPQQLKRFAATFGPYPGLNTKAAIKILRRLFHFSSCEPDSSRPCLYYEMGLCYGVCVRAISPADYKKKVINPLKWFLSGKKRQVIKNFERRMKQASKAEDYEEATLLRNQLKNLYRIHDVTLINKSFFEEEIEWEGSFLPTGQPLRIEGYDISNLGPTHKVGSMVVFNAHGPVKSEYRKFNIKTVEGQNDVDSLAEVLERRLKRNDWDKPDVVLLDGGLPQINRIKKVFIERGVTIPFVGIAKGAERKSNNIILGTKTQEFVNWVSKHQNLLIRVRDEAHRFAIAFNRSKRKVQ</sequence>
<dbReference type="InterPro" id="IPR050066">
    <property type="entry name" value="UvrABC_protein_C"/>
</dbReference>
<dbReference type="SUPFAM" id="SSF46600">
    <property type="entry name" value="C-terminal UvrC-binding domain of UvrB"/>
    <property type="match status" value="1"/>
</dbReference>
<evidence type="ECO:0000256" key="4">
    <source>
        <dbReference type="ARBA" id="ARBA00022881"/>
    </source>
</evidence>
<dbReference type="STRING" id="1798689.A3I29_03595"/>
<evidence type="ECO:0008006" key="11">
    <source>
        <dbReference type="Google" id="ProtNLM"/>
    </source>
</evidence>
<dbReference type="GO" id="GO:0009380">
    <property type="term" value="C:excinuclease repair complex"/>
    <property type="evidence" value="ECO:0007669"/>
    <property type="project" value="TreeGrafter"/>
</dbReference>
<dbReference type="GO" id="GO:0006289">
    <property type="term" value="P:nucleotide-excision repair"/>
    <property type="evidence" value="ECO:0007669"/>
    <property type="project" value="InterPro"/>
</dbReference>
<protein>
    <recommendedName>
        <fullName evidence="11">Excinuclease ABC subunit C</fullName>
    </recommendedName>
</protein>
<dbReference type="GO" id="GO:0009381">
    <property type="term" value="F:excinuclease ABC activity"/>
    <property type="evidence" value="ECO:0007669"/>
    <property type="project" value="InterPro"/>
</dbReference>
<accession>A0A1F6NAP6</accession>
<dbReference type="InterPro" id="IPR038476">
    <property type="entry name" value="UvrC_RNase_H_dom_sf"/>
</dbReference>
<dbReference type="InterPro" id="IPR035901">
    <property type="entry name" value="GIY-YIG_endonuc_sf"/>
</dbReference>
<evidence type="ECO:0000256" key="3">
    <source>
        <dbReference type="ARBA" id="ARBA00022769"/>
    </source>
</evidence>
<dbReference type="SMART" id="SM00465">
    <property type="entry name" value="GIYc"/>
    <property type="match status" value="1"/>
</dbReference>
<dbReference type="PANTHER" id="PTHR30562:SF1">
    <property type="entry name" value="UVRABC SYSTEM PROTEIN C"/>
    <property type="match status" value="1"/>
</dbReference>
<dbReference type="InterPro" id="IPR001162">
    <property type="entry name" value="UvrC_RNase_H_dom"/>
</dbReference>
<organism evidence="9 10">
    <name type="scientific">Candidatus Magasanikbacteria bacterium RIFCSPLOWO2_02_FULL_44_11</name>
    <dbReference type="NCBI Taxonomy" id="1798689"/>
    <lineage>
        <taxon>Bacteria</taxon>
        <taxon>Candidatus Magasanikiibacteriota</taxon>
    </lineage>
</organism>
<evidence type="ECO:0000256" key="5">
    <source>
        <dbReference type="ARBA" id="ARBA00023204"/>
    </source>
</evidence>
<name>A0A1F6NAP6_9BACT</name>
<dbReference type="FunFam" id="3.40.1440.10:FF:000001">
    <property type="entry name" value="UvrABC system protein C"/>
    <property type="match status" value="1"/>
</dbReference>
<dbReference type="PROSITE" id="PS50165">
    <property type="entry name" value="UVRC"/>
    <property type="match status" value="1"/>
</dbReference>
<dbReference type="Pfam" id="PF01541">
    <property type="entry name" value="GIY-YIG"/>
    <property type="match status" value="1"/>
</dbReference>
<evidence type="ECO:0000256" key="2">
    <source>
        <dbReference type="ARBA" id="ARBA00022763"/>
    </source>
</evidence>
<dbReference type="Pfam" id="PF08459">
    <property type="entry name" value="UvrC_RNaseH_dom"/>
    <property type="match status" value="1"/>
</dbReference>
<reference evidence="9 10" key="1">
    <citation type="journal article" date="2016" name="Nat. Commun.">
        <title>Thousands of microbial genomes shed light on interconnected biogeochemical processes in an aquifer system.</title>
        <authorList>
            <person name="Anantharaman K."/>
            <person name="Brown C.T."/>
            <person name="Hug L.A."/>
            <person name="Sharon I."/>
            <person name="Castelle C.J."/>
            <person name="Probst A.J."/>
            <person name="Thomas B.C."/>
            <person name="Singh A."/>
            <person name="Wilkins M.J."/>
            <person name="Karaoz U."/>
            <person name="Brodie E.L."/>
            <person name="Williams K.H."/>
            <person name="Hubbard S.S."/>
            <person name="Banfield J.F."/>
        </authorList>
    </citation>
    <scope>NUCLEOTIDE SEQUENCE [LARGE SCALE GENOMIC DNA]</scope>
</reference>
<evidence type="ECO:0000313" key="10">
    <source>
        <dbReference type="Proteomes" id="UP000178726"/>
    </source>
</evidence>
<dbReference type="InterPro" id="IPR000305">
    <property type="entry name" value="GIY-YIG_endonuc"/>
</dbReference>
<evidence type="ECO:0000259" key="8">
    <source>
        <dbReference type="PROSITE" id="PS50165"/>
    </source>
</evidence>
<feature type="domain" description="UVR" evidence="6">
    <location>
        <begin position="212"/>
        <end position="247"/>
    </location>
</feature>
<evidence type="ECO:0000259" key="7">
    <source>
        <dbReference type="PROSITE" id="PS50164"/>
    </source>
</evidence>